<dbReference type="Proteomes" id="UP001176941">
    <property type="component" value="Chromosome 7"/>
</dbReference>
<protein>
    <submittedName>
        <fullName evidence="2">Uncharacterized protein</fullName>
    </submittedName>
</protein>
<evidence type="ECO:0000313" key="3">
    <source>
        <dbReference type="Proteomes" id="UP001176941"/>
    </source>
</evidence>
<feature type="region of interest" description="Disordered" evidence="1">
    <location>
        <begin position="1"/>
        <end position="20"/>
    </location>
</feature>
<evidence type="ECO:0000256" key="1">
    <source>
        <dbReference type="SAM" id="MobiDB-lite"/>
    </source>
</evidence>
<dbReference type="EMBL" id="OX459943">
    <property type="protein sequence ID" value="CAI9178074.1"/>
    <property type="molecule type" value="Genomic_DNA"/>
</dbReference>
<keyword evidence="3" id="KW-1185">Reference proteome</keyword>
<sequence length="109" mass="11679">MEVPSPSSPRAPGRKKDDQCRCHSADGLCEDWRVLLSPWARKDSERYLPPVLQRAHGSGTCDRVRQVLVTSLGVPDAHWSRLDGAGVSGVKGTPAPEVFLGSGAALSCQ</sequence>
<evidence type="ECO:0000313" key="2">
    <source>
        <dbReference type="EMBL" id="CAI9178074.1"/>
    </source>
</evidence>
<organism evidence="2 3">
    <name type="scientific">Rangifer tarandus platyrhynchus</name>
    <name type="common">Svalbard reindeer</name>
    <dbReference type="NCBI Taxonomy" id="3082113"/>
    <lineage>
        <taxon>Eukaryota</taxon>
        <taxon>Metazoa</taxon>
        <taxon>Chordata</taxon>
        <taxon>Craniata</taxon>
        <taxon>Vertebrata</taxon>
        <taxon>Euteleostomi</taxon>
        <taxon>Mammalia</taxon>
        <taxon>Eutheria</taxon>
        <taxon>Laurasiatheria</taxon>
        <taxon>Artiodactyla</taxon>
        <taxon>Ruminantia</taxon>
        <taxon>Pecora</taxon>
        <taxon>Cervidae</taxon>
        <taxon>Odocoileinae</taxon>
        <taxon>Rangifer</taxon>
    </lineage>
</organism>
<accession>A0ABN8ZWE0</accession>
<gene>
    <name evidence="2" type="ORF">MRATA1EN1_LOCUS27036</name>
</gene>
<reference evidence="2" key="1">
    <citation type="submission" date="2023-04" db="EMBL/GenBank/DDBJ databases">
        <authorList>
            <consortium name="ELIXIR-Norway"/>
        </authorList>
    </citation>
    <scope>NUCLEOTIDE SEQUENCE [LARGE SCALE GENOMIC DNA]</scope>
</reference>
<name>A0ABN8ZWE0_RANTA</name>
<proteinExistence type="predicted"/>